<protein>
    <submittedName>
        <fullName evidence="2">Cytochrome c</fullName>
    </submittedName>
</protein>
<dbReference type="SUPFAM" id="SSF46626">
    <property type="entry name" value="Cytochrome c"/>
    <property type="match status" value="1"/>
</dbReference>
<evidence type="ECO:0000313" key="2">
    <source>
        <dbReference type="EMBL" id="RNF59242.1"/>
    </source>
</evidence>
<proteinExistence type="predicted"/>
<name>A0A3M8QUT7_9PROT</name>
<comment type="caution">
    <text evidence="2">The sequence shown here is derived from an EMBL/GenBank/DDBJ whole genome shotgun (WGS) entry which is preliminary data.</text>
</comment>
<feature type="signal peptide" evidence="1">
    <location>
        <begin position="1"/>
        <end position="27"/>
    </location>
</feature>
<dbReference type="RefSeq" id="WP_123105394.1">
    <property type="nucleotide sequence ID" value="NZ_CP127527.1"/>
</dbReference>
<dbReference type="AlphaFoldDB" id="A0A3M8QUT7"/>
<dbReference type="Gene3D" id="1.10.760.10">
    <property type="entry name" value="Cytochrome c-like domain"/>
    <property type="match status" value="1"/>
</dbReference>
<dbReference type="GO" id="GO:0020037">
    <property type="term" value="F:heme binding"/>
    <property type="evidence" value="ECO:0007669"/>
    <property type="project" value="InterPro"/>
</dbReference>
<reference evidence="2" key="1">
    <citation type="submission" date="2018-10" db="EMBL/GenBank/DDBJ databases">
        <title>Acidithiobacillus sulfuriphilus sp. nov.: an extremely acidophilic sulfur-oxidizing chemolithotroph isolated from a neutral pH environment.</title>
        <authorList>
            <person name="Falagan C."/>
            <person name="Moya-Beltran A."/>
            <person name="Quatrini R."/>
            <person name="Johnson D.B."/>
        </authorList>
    </citation>
    <scope>NUCLEOTIDE SEQUENCE [LARGE SCALE GENOMIC DNA]</scope>
    <source>
        <strain evidence="2">CJ-2</strain>
    </source>
</reference>
<organism evidence="2">
    <name type="scientific">Acidithiobacillus sulfuriphilus</name>
    <dbReference type="NCBI Taxonomy" id="1867749"/>
    <lineage>
        <taxon>Bacteria</taxon>
        <taxon>Pseudomonadati</taxon>
        <taxon>Pseudomonadota</taxon>
        <taxon>Acidithiobacillia</taxon>
        <taxon>Acidithiobacillales</taxon>
        <taxon>Acidithiobacillaceae</taxon>
        <taxon>Acidithiobacillus</taxon>
    </lineage>
</organism>
<gene>
    <name evidence="2" type="ORF">EC580_12075</name>
</gene>
<evidence type="ECO:0000256" key="1">
    <source>
        <dbReference type="SAM" id="SignalP"/>
    </source>
</evidence>
<dbReference type="GO" id="GO:0009055">
    <property type="term" value="F:electron transfer activity"/>
    <property type="evidence" value="ECO:0007669"/>
    <property type="project" value="InterPro"/>
</dbReference>
<dbReference type="EMBL" id="RIZI01000188">
    <property type="protein sequence ID" value="RNF59242.1"/>
    <property type="molecule type" value="Genomic_DNA"/>
</dbReference>
<sequence>MNRHGIFSAGCTLLLAFGLASTAVAGAASAPKIHWKSERITLPTSDLTFTGPGGQVLNTYCLMCHSADFVNEQPAVSLVTWKVEVNKMKNAFGAPIPEDQIDHIAEVLYQRFGPPKP</sequence>
<keyword evidence="1" id="KW-0732">Signal</keyword>
<accession>A0A3M8QUT7</accession>
<feature type="chain" id="PRO_5017981819" evidence="1">
    <location>
        <begin position="28"/>
        <end position="117"/>
    </location>
</feature>
<dbReference type="InterPro" id="IPR036909">
    <property type="entry name" value="Cyt_c-like_dom_sf"/>
</dbReference>
<dbReference type="OrthoDB" id="8593494at2"/>